<reference evidence="2 3" key="1">
    <citation type="submission" date="2018-10" db="EMBL/GenBank/DDBJ databases">
        <title>Genome sequence of Verticillium nonalfalfae VnAa140.</title>
        <authorList>
            <person name="Stajich J.E."/>
            <person name="Kasson M.T."/>
        </authorList>
    </citation>
    <scope>NUCLEOTIDE SEQUENCE [LARGE SCALE GENOMIC DNA]</scope>
    <source>
        <strain evidence="2 3">VnAa140</strain>
    </source>
</reference>
<accession>A0A3M9YAZ5</accession>
<dbReference type="RefSeq" id="XP_028495619.1">
    <property type="nucleotide sequence ID" value="XM_028640215.1"/>
</dbReference>
<dbReference type="EMBL" id="RBVV01000040">
    <property type="protein sequence ID" value="RNJ57461.1"/>
    <property type="molecule type" value="Genomic_DNA"/>
</dbReference>
<evidence type="ECO:0000313" key="3">
    <source>
        <dbReference type="Proteomes" id="UP000267145"/>
    </source>
</evidence>
<gene>
    <name evidence="2" type="ORF">D7B24_006075</name>
</gene>
<sequence>MHRSLLSNKHDQRRITMAGRKRNSNIWVANSKKYKPDEHVDQKEEETVGKREDEGSQSQYDQEMKQQPKASKDTKEVNAYPWAMEEVP</sequence>
<name>A0A3M9YAZ5_9PEZI</name>
<dbReference type="Proteomes" id="UP000267145">
    <property type="component" value="Unassembled WGS sequence"/>
</dbReference>
<dbReference type="GeneID" id="39609764"/>
<keyword evidence="3" id="KW-1185">Reference proteome</keyword>
<proteinExistence type="predicted"/>
<protein>
    <submittedName>
        <fullName evidence="2">Uncharacterized protein</fullName>
    </submittedName>
</protein>
<feature type="compositionally biased region" description="Basic and acidic residues" evidence="1">
    <location>
        <begin position="62"/>
        <end position="76"/>
    </location>
</feature>
<feature type="region of interest" description="Disordered" evidence="1">
    <location>
        <begin position="1"/>
        <end position="88"/>
    </location>
</feature>
<dbReference type="AlphaFoldDB" id="A0A3M9YAZ5"/>
<organism evidence="2 3">
    <name type="scientific">Verticillium nonalfalfae</name>
    <dbReference type="NCBI Taxonomy" id="1051616"/>
    <lineage>
        <taxon>Eukaryota</taxon>
        <taxon>Fungi</taxon>
        <taxon>Dikarya</taxon>
        <taxon>Ascomycota</taxon>
        <taxon>Pezizomycotina</taxon>
        <taxon>Sordariomycetes</taxon>
        <taxon>Hypocreomycetidae</taxon>
        <taxon>Glomerellales</taxon>
        <taxon>Plectosphaerellaceae</taxon>
        <taxon>Verticillium</taxon>
    </lineage>
</organism>
<evidence type="ECO:0000313" key="2">
    <source>
        <dbReference type="EMBL" id="RNJ57461.1"/>
    </source>
</evidence>
<comment type="caution">
    <text evidence="2">The sequence shown here is derived from an EMBL/GenBank/DDBJ whole genome shotgun (WGS) entry which is preliminary data.</text>
</comment>
<feature type="compositionally biased region" description="Basic and acidic residues" evidence="1">
    <location>
        <begin position="34"/>
        <end position="54"/>
    </location>
</feature>
<evidence type="ECO:0000256" key="1">
    <source>
        <dbReference type="SAM" id="MobiDB-lite"/>
    </source>
</evidence>